<accession>A0AAV5CU94</accession>
<reference evidence="3" key="2">
    <citation type="submission" date="2021-12" db="EMBL/GenBank/DDBJ databases">
        <title>Resequencing data analysis of finger millet.</title>
        <authorList>
            <person name="Hatakeyama M."/>
            <person name="Aluri S."/>
            <person name="Balachadran M.T."/>
            <person name="Sivarajan S.R."/>
            <person name="Poveda L."/>
            <person name="Shimizu-Inatsugi R."/>
            <person name="Schlapbach R."/>
            <person name="Sreeman S.M."/>
            <person name="Shimizu K.K."/>
        </authorList>
    </citation>
    <scope>NUCLEOTIDE SEQUENCE</scope>
</reference>
<proteinExistence type="predicted"/>
<evidence type="ECO:0000313" key="3">
    <source>
        <dbReference type="EMBL" id="GJN01721.1"/>
    </source>
</evidence>
<gene>
    <name evidence="3" type="primary">ga19004</name>
    <name evidence="3" type="ORF">PR202_ga19004</name>
</gene>
<dbReference type="EMBL" id="BQKI01000009">
    <property type="protein sequence ID" value="GJN01721.1"/>
    <property type="molecule type" value="Genomic_DNA"/>
</dbReference>
<evidence type="ECO:0000256" key="1">
    <source>
        <dbReference type="ARBA" id="ARBA00001917"/>
    </source>
</evidence>
<dbReference type="Gene3D" id="3.20.20.70">
    <property type="entry name" value="Aldolase class I"/>
    <property type="match status" value="1"/>
</dbReference>
<organism evidence="3 4">
    <name type="scientific">Eleusine coracana subsp. coracana</name>
    <dbReference type="NCBI Taxonomy" id="191504"/>
    <lineage>
        <taxon>Eukaryota</taxon>
        <taxon>Viridiplantae</taxon>
        <taxon>Streptophyta</taxon>
        <taxon>Embryophyta</taxon>
        <taxon>Tracheophyta</taxon>
        <taxon>Spermatophyta</taxon>
        <taxon>Magnoliopsida</taxon>
        <taxon>Liliopsida</taxon>
        <taxon>Poales</taxon>
        <taxon>Poaceae</taxon>
        <taxon>PACMAD clade</taxon>
        <taxon>Chloridoideae</taxon>
        <taxon>Cynodonteae</taxon>
        <taxon>Eleusininae</taxon>
        <taxon>Eleusine</taxon>
    </lineage>
</organism>
<evidence type="ECO:0000313" key="4">
    <source>
        <dbReference type="Proteomes" id="UP001054889"/>
    </source>
</evidence>
<feature type="domain" description="FMN-dependent dehydrogenase" evidence="2">
    <location>
        <begin position="2"/>
        <end position="31"/>
    </location>
</feature>
<dbReference type="InterPro" id="IPR013785">
    <property type="entry name" value="Aldolase_TIM"/>
</dbReference>
<dbReference type="Proteomes" id="UP001054889">
    <property type="component" value="Unassembled WGS sequence"/>
</dbReference>
<dbReference type="InterPro" id="IPR000262">
    <property type="entry name" value="FMN-dep_DH"/>
</dbReference>
<comment type="cofactor">
    <cofactor evidence="1">
        <name>FMN</name>
        <dbReference type="ChEBI" id="CHEBI:58210"/>
    </cofactor>
</comment>
<protein>
    <recommendedName>
        <fullName evidence="2">FMN-dependent dehydrogenase domain-containing protein</fullName>
    </recommendedName>
</protein>
<sequence length="73" mass="8070">MSASVLGYKISMPIMVAPTALHKLAHPEGSCLLPVHTIFLLEPFKRNVLCGVLSETEMQESLLLPELQLLQKL</sequence>
<dbReference type="Pfam" id="PF01070">
    <property type="entry name" value="FMN_dh"/>
    <property type="match status" value="1"/>
</dbReference>
<name>A0AAV5CU94_ELECO</name>
<dbReference type="GO" id="GO:0016491">
    <property type="term" value="F:oxidoreductase activity"/>
    <property type="evidence" value="ECO:0007669"/>
    <property type="project" value="InterPro"/>
</dbReference>
<comment type="caution">
    <text evidence="3">The sequence shown here is derived from an EMBL/GenBank/DDBJ whole genome shotgun (WGS) entry which is preliminary data.</text>
</comment>
<reference evidence="3" key="1">
    <citation type="journal article" date="2018" name="DNA Res.">
        <title>Multiple hybrid de novo genome assembly of finger millet, an orphan allotetraploid crop.</title>
        <authorList>
            <person name="Hatakeyama M."/>
            <person name="Aluri S."/>
            <person name="Balachadran M.T."/>
            <person name="Sivarajan S.R."/>
            <person name="Patrignani A."/>
            <person name="Gruter S."/>
            <person name="Poveda L."/>
            <person name="Shimizu-Inatsugi R."/>
            <person name="Baeten J."/>
            <person name="Francoijs K.J."/>
            <person name="Nataraja K.N."/>
            <person name="Reddy Y.A.N."/>
            <person name="Phadnis S."/>
            <person name="Ravikumar R.L."/>
            <person name="Schlapbach R."/>
            <person name="Sreeman S.M."/>
            <person name="Shimizu K.K."/>
        </authorList>
    </citation>
    <scope>NUCLEOTIDE SEQUENCE</scope>
</reference>
<dbReference type="AlphaFoldDB" id="A0AAV5CU94"/>
<evidence type="ECO:0000259" key="2">
    <source>
        <dbReference type="Pfam" id="PF01070"/>
    </source>
</evidence>
<keyword evidence="4" id="KW-1185">Reference proteome</keyword>